<evidence type="ECO:0000259" key="11">
    <source>
        <dbReference type="PROSITE" id="PS50879"/>
    </source>
</evidence>
<reference evidence="12 13" key="1">
    <citation type="submission" date="2023-08" db="EMBL/GenBank/DDBJ databases">
        <title>Implementing the SeqCode for naming new Mesorhizobium species isolated from Vachellia karroo root nodules.</title>
        <authorList>
            <person name="Van Lill M."/>
        </authorList>
    </citation>
    <scope>NUCLEOTIDE SEQUENCE [LARGE SCALE GENOMIC DNA]</scope>
    <source>
        <strain evidence="12 13">VK3E</strain>
    </source>
</reference>
<dbReference type="SUPFAM" id="SSF53098">
    <property type="entry name" value="Ribonuclease H-like"/>
    <property type="match status" value="1"/>
</dbReference>
<dbReference type="GO" id="GO:0004523">
    <property type="term" value="F:RNA-DNA hybrid ribonuclease activity"/>
    <property type="evidence" value="ECO:0007669"/>
    <property type="project" value="UniProtKB-EC"/>
</dbReference>
<comment type="caution">
    <text evidence="12">The sequence shown here is derived from an EMBL/GenBank/DDBJ whole genome shotgun (WGS) entry which is preliminary data.</text>
</comment>
<evidence type="ECO:0000313" key="13">
    <source>
        <dbReference type="Proteomes" id="UP001272097"/>
    </source>
</evidence>
<gene>
    <name evidence="12" type="ORF">RFM51_01940</name>
</gene>
<name>A0ABU4WS70_9HYPH</name>
<evidence type="ECO:0000256" key="2">
    <source>
        <dbReference type="ARBA" id="ARBA00001946"/>
    </source>
</evidence>
<sequence>MIKTLPAWQRRNGLKLAGAAPTIDRSIPPGLVIYADGCCEPNPGLGGWGYAVFLDGKEIAAAHGGANQSTNQRMELTAVLEALGWITDNQPEQLPRIISDSAYTVNGCNEWRHKWKRSGWRRGQKDVANLDLWKCLDGALSFHPIELEWCKGHAGIIGNERADELSLIGREMVLETANDADPIRQQLTYSV</sequence>
<dbReference type="PROSITE" id="PS50879">
    <property type="entry name" value="RNASE_H_1"/>
    <property type="match status" value="1"/>
</dbReference>
<dbReference type="InterPro" id="IPR002156">
    <property type="entry name" value="RNaseH_domain"/>
</dbReference>
<keyword evidence="8" id="KW-0255">Endonuclease</keyword>
<keyword evidence="13" id="KW-1185">Reference proteome</keyword>
<organism evidence="12 13">
    <name type="scientific">Mesorhizobium australafricanum</name>
    <dbReference type="NCBI Taxonomy" id="3072311"/>
    <lineage>
        <taxon>Bacteria</taxon>
        <taxon>Pseudomonadati</taxon>
        <taxon>Pseudomonadota</taxon>
        <taxon>Alphaproteobacteria</taxon>
        <taxon>Hyphomicrobiales</taxon>
        <taxon>Phyllobacteriaceae</taxon>
        <taxon>Mesorhizobium</taxon>
    </lineage>
</organism>
<keyword evidence="6" id="KW-0540">Nuclease</keyword>
<accession>A0ABU4WS70</accession>
<dbReference type="InterPro" id="IPR036397">
    <property type="entry name" value="RNaseH_sf"/>
</dbReference>
<feature type="domain" description="RNase H type-1" evidence="11">
    <location>
        <begin position="27"/>
        <end position="171"/>
    </location>
</feature>
<dbReference type="InterPro" id="IPR022892">
    <property type="entry name" value="RNaseHI"/>
</dbReference>
<comment type="subunit">
    <text evidence="4">Monomer.</text>
</comment>
<evidence type="ECO:0000256" key="5">
    <source>
        <dbReference type="ARBA" id="ARBA00012180"/>
    </source>
</evidence>
<dbReference type="Pfam" id="PF00075">
    <property type="entry name" value="RNase_H"/>
    <property type="match status" value="1"/>
</dbReference>
<dbReference type="InterPro" id="IPR012337">
    <property type="entry name" value="RNaseH-like_sf"/>
</dbReference>
<dbReference type="InterPro" id="IPR050092">
    <property type="entry name" value="RNase_H"/>
</dbReference>
<dbReference type="RefSeq" id="WP_320212173.1">
    <property type="nucleotide sequence ID" value="NZ_JAVIIS010000002.1"/>
</dbReference>
<dbReference type="PANTHER" id="PTHR10642">
    <property type="entry name" value="RIBONUCLEASE H1"/>
    <property type="match status" value="1"/>
</dbReference>
<dbReference type="Gene3D" id="3.30.420.10">
    <property type="entry name" value="Ribonuclease H-like superfamily/Ribonuclease H"/>
    <property type="match status" value="1"/>
</dbReference>
<keyword evidence="10" id="KW-0460">Magnesium</keyword>
<evidence type="ECO:0000256" key="3">
    <source>
        <dbReference type="ARBA" id="ARBA00005300"/>
    </source>
</evidence>
<keyword evidence="7" id="KW-0479">Metal-binding</keyword>
<proteinExistence type="inferred from homology"/>
<evidence type="ECO:0000256" key="7">
    <source>
        <dbReference type="ARBA" id="ARBA00022723"/>
    </source>
</evidence>
<evidence type="ECO:0000256" key="6">
    <source>
        <dbReference type="ARBA" id="ARBA00022722"/>
    </source>
</evidence>
<evidence type="ECO:0000256" key="9">
    <source>
        <dbReference type="ARBA" id="ARBA00022801"/>
    </source>
</evidence>
<evidence type="ECO:0000256" key="1">
    <source>
        <dbReference type="ARBA" id="ARBA00000077"/>
    </source>
</evidence>
<dbReference type="PANTHER" id="PTHR10642:SF26">
    <property type="entry name" value="RIBONUCLEASE H1"/>
    <property type="match status" value="1"/>
</dbReference>
<evidence type="ECO:0000313" key="12">
    <source>
        <dbReference type="EMBL" id="MDX8438336.1"/>
    </source>
</evidence>
<dbReference type="CDD" id="cd09278">
    <property type="entry name" value="RNase_HI_prokaryote_like"/>
    <property type="match status" value="1"/>
</dbReference>
<evidence type="ECO:0000256" key="4">
    <source>
        <dbReference type="ARBA" id="ARBA00011245"/>
    </source>
</evidence>
<keyword evidence="9 12" id="KW-0378">Hydrolase</keyword>
<protein>
    <recommendedName>
        <fullName evidence="5">ribonuclease H</fullName>
        <ecNumber evidence="5">3.1.26.4</ecNumber>
    </recommendedName>
</protein>
<comment type="catalytic activity">
    <reaction evidence="1">
        <text>Endonucleolytic cleavage to 5'-phosphomonoester.</text>
        <dbReference type="EC" id="3.1.26.4"/>
    </reaction>
</comment>
<evidence type="ECO:0000256" key="10">
    <source>
        <dbReference type="ARBA" id="ARBA00022842"/>
    </source>
</evidence>
<comment type="similarity">
    <text evidence="3">Belongs to the RNase H family.</text>
</comment>
<dbReference type="EMBL" id="JAVIIS010000002">
    <property type="protein sequence ID" value="MDX8438336.1"/>
    <property type="molecule type" value="Genomic_DNA"/>
</dbReference>
<dbReference type="EC" id="3.1.26.4" evidence="5"/>
<comment type="cofactor">
    <cofactor evidence="2">
        <name>Mg(2+)</name>
        <dbReference type="ChEBI" id="CHEBI:18420"/>
    </cofactor>
</comment>
<evidence type="ECO:0000256" key="8">
    <source>
        <dbReference type="ARBA" id="ARBA00022759"/>
    </source>
</evidence>
<dbReference type="Proteomes" id="UP001272097">
    <property type="component" value="Unassembled WGS sequence"/>
</dbReference>